<dbReference type="GeneID" id="26251862"/>
<feature type="compositionally biased region" description="Basic residues" evidence="1">
    <location>
        <begin position="9"/>
        <end position="26"/>
    </location>
</feature>
<dbReference type="Proteomes" id="UP000054337">
    <property type="component" value="Unassembled WGS sequence"/>
</dbReference>
<feature type="region of interest" description="Disordered" evidence="1">
    <location>
        <begin position="9"/>
        <end position="138"/>
    </location>
</feature>
<dbReference type="RefSeq" id="XP_014555838.1">
    <property type="nucleotide sequence ID" value="XM_014700352.1"/>
</dbReference>
<evidence type="ECO:0000313" key="2">
    <source>
        <dbReference type="EMBL" id="EUN26300.1"/>
    </source>
</evidence>
<feature type="compositionally biased region" description="Low complexity" evidence="1">
    <location>
        <begin position="28"/>
        <end position="53"/>
    </location>
</feature>
<accession>W7EKB8</accession>
<evidence type="ECO:0000256" key="1">
    <source>
        <dbReference type="SAM" id="MobiDB-lite"/>
    </source>
</evidence>
<dbReference type="EMBL" id="KI968741">
    <property type="protein sequence ID" value="EUN26300.1"/>
    <property type="molecule type" value="Genomic_DNA"/>
</dbReference>
<organism evidence="2 3">
    <name type="scientific">Bipolaris victoriae (strain FI3)</name>
    <name type="common">Victoria blight of oats agent</name>
    <name type="synonym">Cochliobolus victoriae</name>
    <dbReference type="NCBI Taxonomy" id="930091"/>
    <lineage>
        <taxon>Eukaryota</taxon>
        <taxon>Fungi</taxon>
        <taxon>Dikarya</taxon>
        <taxon>Ascomycota</taxon>
        <taxon>Pezizomycotina</taxon>
        <taxon>Dothideomycetes</taxon>
        <taxon>Pleosporomycetidae</taxon>
        <taxon>Pleosporales</taxon>
        <taxon>Pleosporineae</taxon>
        <taxon>Pleosporaceae</taxon>
        <taxon>Bipolaris</taxon>
    </lineage>
</organism>
<sequence length="205" mass="22799">MLFLELRKKSSKRRGYRKMRPPKPKRLAMSAKQAAAAQEEADAAAAAESSSVAFNKPITRREEEDKDEQEPDLPTNKEYKYIDDDDDGEHQDRVSKQAPTISISEEVEEGSSLPALPRSSSPTQAQSEETVNLPSVPLPPVQPTGEFYIIIYRLSSGKPIKVGPENTMTFAKRVTANCDRRKAEGYILADRLAANCPSPMTFTRV</sequence>
<feature type="compositionally biased region" description="Low complexity" evidence="1">
    <location>
        <begin position="110"/>
        <end position="122"/>
    </location>
</feature>
<name>W7EKB8_BIPV3</name>
<dbReference type="AlphaFoldDB" id="W7EKB8"/>
<dbReference type="HOGENOM" id="CLU_1337310_0_0_1"/>
<protein>
    <submittedName>
        <fullName evidence="2">Uncharacterized protein</fullName>
    </submittedName>
</protein>
<keyword evidence="3" id="KW-1185">Reference proteome</keyword>
<reference evidence="2 3" key="1">
    <citation type="journal article" date="2013" name="PLoS Genet.">
        <title>Comparative genome structure, secondary metabolite, and effector coding capacity across Cochliobolus pathogens.</title>
        <authorList>
            <person name="Condon B.J."/>
            <person name="Leng Y."/>
            <person name="Wu D."/>
            <person name="Bushley K.E."/>
            <person name="Ohm R.A."/>
            <person name="Otillar R."/>
            <person name="Martin J."/>
            <person name="Schackwitz W."/>
            <person name="Grimwood J."/>
            <person name="MohdZainudin N."/>
            <person name="Xue C."/>
            <person name="Wang R."/>
            <person name="Manning V.A."/>
            <person name="Dhillon B."/>
            <person name="Tu Z.J."/>
            <person name="Steffenson B.J."/>
            <person name="Salamov A."/>
            <person name="Sun H."/>
            <person name="Lowry S."/>
            <person name="LaButti K."/>
            <person name="Han J."/>
            <person name="Copeland A."/>
            <person name="Lindquist E."/>
            <person name="Barry K."/>
            <person name="Schmutz J."/>
            <person name="Baker S.E."/>
            <person name="Ciuffetti L.M."/>
            <person name="Grigoriev I.V."/>
            <person name="Zhong S."/>
            <person name="Turgeon B.G."/>
        </authorList>
    </citation>
    <scope>NUCLEOTIDE SEQUENCE [LARGE SCALE GENOMIC DNA]</scope>
    <source>
        <strain evidence="2 3">FI3</strain>
    </source>
</reference>
<evidence type="ECO:0000313" key="3">
    <source>
        <dbReference type="Proteomes" id="UP000054337"/>
    </source>
</evidence>
<feature type="compositionally biased region" description="Polar residues" evidence="1">
    <location>
        <begin position="123"/>
        <end position="133"/>
    </location>
</feature>
<gene>
    <name evidence="2" type="ORF">COCVIDRAFT_16651</name>
</gene>
<proteinExistence type="predicted"/>